<dbReference type="EMBL" id="CAJVQB010001524">
    <property type="protein sequence ID" value="CAG8539459.1"/>
    <property type="molecule type" value="Genomic_DNA"/>
</dbReference>
<sequence length="286" mass="33722">MATIYSSDVTDDFKKLYETKEVLNKPNINALVFEIILKYLYCGIVDFQGQKNEIILELLVAADEFGIQRLINSVQEFLIQNCYKFLRSDPIKILDLVICHNAFVNLKKVFLETLTKNCKDFLRKDPIKILNFIIYHDAFDEFRKTLEKTLRELIQLVRFHQINGEEFMFEIWPYRHLLSDNLIEDILNYNKEVLDDKSLKEIRYNFNLLFRSSRDGRVTNCNYAVYCNNDYGPNFGGGHDLYAPNNSKHWYCSSSSNILSLHYYPIIGIPYSFTISDYEVFQVVKN</sequence>
<proteinExistence type="predicted"/>
<dbReference type="Pfam" id="PF00651">
    <property type="entry name" value="BTB"/>
    <property type="match status" value="1"/>
</dbReference>
<dbReference type="InterPro" id="IPR000210">
    <property type="entry name" value="BTB/POZ_dom"/>
</dbReference>
<organism evidence="2 3">
    <name type="scientific">Gigaspora margarita</name>
    <dbReference type="NCBI Taxonomy" id="4874"/>
    <lineage>
        <taxon>Eukaryota</taxon>
        <taxon>Fungi</taxon>
        <taxon>Fungi incertae sedis</taxon>
        <taxon>Mucoromycota</taxon>
        <taxon>Glomeromycotina</taxon>
        <taxon>Glomeromycetes</taxon>
        <taxon>Diversisporales</taxon>
        <taxon>Gigasporaceae</taxon>
        <taxon>Gigaspora</taxon>
    </lineage>
</organism>
<evidence type="ECO:0000259" key="1">
    <source>
        <dbReference type="Pfam" id="PF00651"/>
    </source>
</evidence>
<accession>A0ABM8W6N9</accession>
<evidence type="ECO:0000313" key="3">
    <source>
        <dbReference type="Proteomes" id="UP000789901"/>
    </source>
</evidence>
<dbReference type="InterPro" id="IPR011333">
    <property type="entry name" value="SKP1/BTB/POZ_sf"/>
</dbReference>
<dbReference type="SUPFAM" id="SSF54695">
    <property type="entry name" value="POZ domain"/>
    <property type="match status" value="1"/>
</dbReference>
<protein>
    <submittedName>
        <fullName evidence="2">36233_t:CDS:1</fullName>
    </submittedName>
</protein>
<dbReference type="Gene3D" id="3.30.710.10">
    <property type="entry name" value="Potassium Channel Kv1.1, Chain A"/>
    <property type="match status" value="1"/>
</dbReference>
<keyword evidence="3" id="KW-1185">Reference proteome</keyword>
<dbReference type="Proteomes" id="UP000789901">
    <property type="component" value="Unassembled WGS sequence"/>
</dbReference>
<gene>
    <name evidence="2" type="ORF">GMARGA_LOCUS4011</name>
</gene>
<feature type="domain" description="BTB" evidence="1">
    <location>
        <begin position="19"/>
        <end position="81"/>
    </location>
</feature>
<name>A0ABM8W6N9_GIGMA</name>
<reference evidence="2 3" key="1">
    <citation type="submission" date="2021-06" db="EMBL/GenBank/DDBJ databases">
        <authorList>
            <person name="Kallberg Y."/>
            <person name="Tangrot J."/>
            <person name="Rosling A."/>
        </authorList>
    </citation>
    <scope>NUCLEOTIDE SEQUENCE [LARGE SCALE GENOMIC DNA]</scope>
    <source>
        <strain evidence="2 3">120-4 pot B 10/14</strain>
    </source>
</reference>
<comment type="caution">
    <text evidence="2">The sequence shown here is derived from an EMBL/GenBank/DDBJ whole genome shotgun (WGS) entry which is preliminary data.</text>
</comment>
<evidence type="ECO:0000313" key="2">
    <source>
        <dbReference type="EMBL" id="CAG8539459.1"/>
    </source>
</evidence>